<sequence>MLPTFKTKPNSTHYTVQWTPSPLIPSPQHSTTLTTLLVSNQTCTTLIIPFLHTTADHLTAFLRTNTPTFPAVDTHTRVIAVFGPTSINNSNKNDNESHFADFQLLHNCLGGDRKRSYWIAADPIPDTSFITHHHQAKKLKLAFLDRVLREASKAKPGERIIVVLVGFGSKGGLMNIGDGEMVGWVEVEAY</sequence>
<dbReference type="InParanoid" id="A0A4V3SJR1"/>
<dbReference type="AlphaFoldDB" id="A0A4V3SJR1"/>
<dbReference type="Proteomes" id="UP000298138">
    <property type="component" value="Unassembled WGS sequence"/>
</dbReference>
<evidence type="ECO:0000313" key="2">
    <source>
        <dbReference type="Proteomes" id="UP000298138"/>
    </source>
</evidence>
<organism evidence="1 2">
    <name type="scientific">Ascodesmis nigricans</name>
    <dbReference type="NCBI Taxonomy" id="341454"/>
    <lineage>
        <taxon>Eukaryota</taxon>
        <taxon>Fungi</taxon>
        <taxon>Dikarya</taxon>
        <taxon>Ascomycota</taxon>
        <taxon>Pezizomycotina</taxon>
        <taxon>Pezizomycetes</taxon>
        <taxon>Pezizales</taxon>
        <taxon>Ascodesmidaceae</taxon>
        <taxon>Ascodesmis</taxon>
    </lineage>
</organism>
<accession>A0A4V3SJR1</accession>
<proteinExistence type="predicted"/>
<reference evidence="1 2" key="1">
    <citation type="submission" date="2019-04" db="EMBL/GenBank/DDBJ databases">
        <title>Comparative genomics and transcriptomics to analyze fruiting body development in filamentous ascomycetes.</title>
        <authorList>
            <consortium name="DOE Joint Genome Institute"/>
            <person name="Lutkenhaus R."/>
            <person name="Traeger S."/>
            <person name="Breuer J."/>
            <person name="Kuo A."/>
            <person name="Lipzen A."/>
            <person name="Pangilinan J."/>
            <person name="Dilworth D."/>
            <person name="Sandor L."/>
            <person name="Poggeler S."/>
            <person name="Barry K."/>
            <person name="Grigoriev I.V."/>
            <person name="Nowrousian M."/>
        </authorList>
    </citation>
    <scope>NUCLEOTIDE SEQUENCE [LARGE SCALE GENOMIC DNA]</scope>
    <source>
        <strain evidence="1 2">CBS 389.68</strain>
    </source>
</reference>
<dbReference type="EMBL" id="ML220112">
    <property type="protein sequence ID" value="TGZ84995.1"/>
    <property type="molecule type" value="Genomic_DNA"/>
</dbReference>
<gene>
    <name evidence="1" type="ORF">EX30DRAFT_360935</name>
</gene>
<evidence type="ECO:0000313" key="1">
    <source>
        <dbReference type="EMBL" id="TGZ84995.1"/>
    </source>
</evidence>
<protein>
    <submittedName>
        <fullName evidence="1">Uncharacterized protein</fullName>
    </submittedName>
</protein>
<keyword evidence="2" id="KW-1185">Reference proteome</keyword>
<name>A0A4V3SJR1_9PEZI</name>